<proteinExistence type="predicted"/>
<gene>
    <name evidence="5" type="ORF">SVIO_030720</name>
</gene>
<dbReference type="AlphaFoldDB" id="A0A4D4L331"/>
<protein>
    <recommendedName>
        <fullName evidence="4">Methyltransferase domain-containing protein</fullName>
    </recommendedName>
</protein>
<keyword evidence="2" id="KW-0808">Transferase</keyword>
<dbReference type="GO" id="GO:0032259">
    <property type="term" value="P:methylation"/>
    <property type="evidence" value="ECO:0007669"/>
    <property type="project" value="UniProtKB-KW"/>
</dbReference>
<dbReference type="Gene3D" id="3.40.50.150">
    <property type="entry name" value="Vaccinia Virus protein VP39"/>
    <property type="match status" value="1"/>
</dbReference>
<evidence type="ECO:0000256" key="3">
    <source>
        <dbReference type="ARBA" id="ARBA00022691"/>
    </source>
</evidence>
<dbReference type="Pfam" id="PF13649">
    <property type="entry name" value="Methyltransf_25"/>
    <property type="match status" value="1"/>
</dbReference>
<keyword evidence="3" id="KW-0949">S-adenosyl-L-methionine</keyword>
<dbReference type="EMBL" id="BJHW01000001">
    <property type="protein sequence ID" value="GDY52449.1"/>
    <property type="molecule type" value="Genomic_DNA"/>
</dbReference>
<name>A0A4D4L331_STRVO</name>
<reference evidence="5 6" key="1">
    <citation type="journal article" date="2020" name="Int. J. Syst. Evol. Microbiol.">
        <title>Reclassification of Streptomyces castelarensis and Streptomyces sporoclivatus as later heterotypic synonyms of Streptomyces antimycoticus.</title>
        <authorList>
            <person name="Komaki H."/>
            <person name="Tamura T."/>
        </authorList>
    </citation>
    <scope>NUCLEOTIDE SEQUENCE [LARGE SCALE GENOMIC DNA]</scope>
    <source>
        <strain evidence="5 6">NBRC 13459</strain>
    </source>
</reference>
<comment type="caution">
    <text evidence="5">The sequence shown here is derived from an EMBL/GenBank/DDBJ whole genome shotgun (WGS) entry which is preliminary data.</text>
</comment>
<keyword evidence="6" id="KW-1185">Reference proteome</keyword>
<evidence type="ECO:0000313" key="5">
    <source>
        <dbReference type="EMBL" id="GDY52449.1"/>
    </source>
</evidence>
<dbReference type="PANTHER" id="PTHR43464:SF19">
    <property type="entry name" value="UBIQUINONE BIOSYNTHESIS O-METHYLTRANSFERASE, MITOCHONDRIAL"/>
    <property type="match status" value="1"/>
</dbReference>
<dbReference type="CDD" id="cd02440">
    <property type="entry name" value="AdoMet_MTases"/>
    <property type="match status" value="1"/>
</dbReference>
<organism evidence="5 6">
    <name type="scientific">Streptomyces violaceusniger</name>
    <dbReference type="NCBI Taxonomy" id="68280"/>
    <lineage>
        <taxon>Bacteria</taxon>
        <taxon>Bacillati</taxon>
        <taxon>Actinomycetota</taxon>
        <taxon>Actinomycetes</taxon>
        <taxon>Kitasatosporales</taxon>
        <taxon>Streptomycetaceae</taxon>
        <taxon>Streptomyces</taxon>
        <taxon>Streptomyces violaceusniger group</taxon>
    </lineage>
</organism>
<evidence type="ECO:0000259" key="4">
    <source>
        <dbReference type="Pfam" id="PF13649"/>
    </source>
</evidence>
<accession>A0A4D4L331</accession>
<evidence type="ECO:0000313" key="6">
    <source>
        <dbReference type="Proteomes" id="UP000301309"/>
    </source>
</evidence>
<evidence type="ECO:0000256" key="1">
    <source>
        <dbReference type="ARBA" id="ARBA00022603"/>
    </source>
</evidence>
<dbReference type="InterPro" id="IPR029063">
    <property type="entry name" value="SAM-dependent_MTases_sf"/>
</dbReference>
<feature type="domain" description="Methyltransferase" evidence="4">
    <location>
        <begin position="50"/>
        <end position="107"/>
    </location>
</feature>
<sequence>MCAESSTSAYWDAAAAGFDDEPDHGLRDPAVREAWAGRLRGWLPQRGADVLDLGCGTGSLALLAAEWGHRVTGVDRSPRMVELARAKLAGTGASVIVGDAAEPPVGRGGSMSCWCGICCGCCRISGRCCGVGCGCCGRAGGWC</sequence>
<dbReference type="PANTHER" id="PTHR43464">
    <property type="entry name" value="METHYLTRANSFERASE"/>
    <property type="match status" value="1"/>
</dbReference>
<dbReference type="GO" id="GO:0008168">
    <property type="term" value="F:methyltransferase activity"/>
    <property type="evidence" value="ECO:0007669"/>
    <property type="project" value="UniProtKB-KW"/>
</dbReference>
<dbReference type="Proteomes" id="UP000301309">
    <property type="component" value="Unassembled WGS sequence"/>
</dbReference>
<dbReference type="SUPFAM" id="SSF53335">
    <property type="entry name" value="S-adenosyl-L-methionine-dependent methyltransferases"/>
    <property type="match status" value="1"/>
</dbReference>
<dbReference type="InterPro" id="IPR041698">
    <property type="entry name" value="Methyltransf_25"/>
</dbReference>
<keyword evidence="1" id="KW-0489">Methyltransferase</keyword>
<evidence type="ECO:0000256" key="2">
    <source>
        <dbReference type="ARBA" id="ARBA00022679"/>
    </source>
</evidence>